<feature type="region of interest" description="Disordered" evidence="1">
    <location>
        <begin position="1"/>
        <end position="40"/>
    </location>
</feature>
<organism evidence="2">
    <name type="scientific">freshwater sediment metagenome</name>
    <dbReference type="NCBI Taxonomy" id="556182"/>
    <lineage>
        <taxon>unclassified sequences</taxon>
        <taxon>metagenomes</taxon>
        <taxon>ecological metagenomes</taxon>
    </lineage>
</organism>
<name>A0AA48LZ90_9ZZZZ</name>
<proteinExistence type="predicted"/>
<dbReference type="EMBL" id="OY288114">
    <property type="protein sequence ID" value="CAJ0849873.1"/>
    <property type="molecule type" value="Genomic_DNA"/>
</dbReference>
<evidence type="ECO:0000313" key="2">
    <source>
        <dbReference type="EMBL" id="CAJ0849873.1"/>
    </source>
</evidence>
<gene>
    <name evidence="2" type="ORF">AMST5_00188</name>
</gene>
<protein>
    <submittedName>
        <fullName evidence="2">Uncharacterized protein</fullName>
    </submittedName>
</protein>
<dbReference type="AlphaFoldDB" id="A0AA48LZ90"/>
<reference evidence="2" key="1">
    <citation type="submission" date="2023-07" db="EMBL/GenBank/DDBJ databases">
        <authorList>
            <person name="Pelsma A.J. K."/>
        </authorList>
    </citation>
    <scope>NUCLEOTIDE SEQUENCE</scope>
</reference>
<sequence length="58" mass="6225">MPWKASDAKKHTKKADTPKKQKQWADVADSALSRGASEGSAIRQANAVVAKSTTKKKS</sequence>
<evidence type="ECO:0000256" key="1">
    <source>
        <dbReference type="SAM" id="MobiDB-lite"/>
    </source>
</evidence>
<feature type="compositionally biased region" description="Basic and acidic residues" evidence="1">
    <location>
        <begin position="1"/>
        <end position="19"/>
    </location>
</feature>
<accession>A0AA48LZ90</accession>